<organism evidence="1 2">
    <name type="scientific">Lentinula lateritia</name>
    <dbReference type="NCBI Taxonomy" id="40482"/>
    <lineage>
        <taxon>Eukaryota</taxon>
        <taxon>Fungi</taxon>
        <taxon>Dikarya</taxon>
        <taxon>Basidiomycota</taxon>
        <taxon>Agaricomycotina</taxon>
        <taxon>Agaricomycetes</taxon>
        <taxon>Agaricomycetidae</taxon>
        <taxon>Agaricales</taxon>
        <taxon>Marasmiineae</taxon>
        <taxon>Omphalotaceae</taxon>
        <taxon>Lentinula</taxon>
    </lineage>
</organism>
<dbReference type="EMBL" id="JANVFT010000068">
    <property type="protein sequence ID" value="KAJ4477082.1"/>
    <property type="molecule type" value="Genomic_DNA"/>
</dbReference>
<name>A0ABQ8V6N4_9AGAR</name>
<dbReference type="Proteomes" id="UP001150217">
    <property type="component" value="Unassembled WGS sequence"/>
</dbReference>
<gene>
    <name evidence="1" type="ORF">C8R41DRAFT_869570</name>
</gene>
<evidence type="ECO:0000313" key="2">
    <source>
        <dbReference type="Proteomes" id="UP001150217"/>
    </source>
</evidence>
<evidence type="ECO:0000313" key="1">
    <source>
        <dbReference type="EMBL" id="KAJ4477082.1"/>
    </source>
</evidence>
<keyword evidence="2" id="KW-1185">Reference proteome</keyword>
<protein>
    <submittedName>
        <fullName evidence="1">Uncharacterized protein</fullName>
    </submittedName>
</protein>
<reference evidence="1" key="1">
    <citation type="submission" date="2022-08" db="EMBL/GenBank/DDBJ databases">
        <title>A Global Phylogenomic Analysis of the Shiitake Genus Lentinula.</title>
        <authorList>
            <consortium name="DOE Joint Genome Institute"/>
            <person name="Sierra-Patev S."/>
            <person name="Min B."/>
            <person name="Naranjo-Ortiz M."/>
            <person name="Looney B."/>
            <person name="Konkel Z."/>
            <person name="Slot J.C."/>
            <person name="Sakamoto Y."/>
            <person name="Steenwyk J.L."/>
            <person name="Rokas A."/>
            <person name="Carro J."/>
            <person name="Camarero S."/>
            <person name="Ferreira P."/>
            <person name="Molpeceres G."/>
            <person name="Ruiz-Duenas F.J."/>
            <person name="Serrano A."/>
            <person name="Henrissat B."/>
            <person name="Drula E."/>
            <person name="Hughes K.W."/>
            <person name="Mata J.L."/>
            <person name="Ishikawa N.K."/>
            <person name="Vargas-Isla R."/>
            <person name="Ushijima S."/>
            <person name="Smith C.A."/>
            <person name="Ahrendt S."/>
            <person name="Andreopoulos W."/>
            <person name="He G."/>
            <person name="Labutti K."/>
            <person name="Lipzen A."/>
            <person name="Ng V."/>
            <person name="Riley R."/>
            <person name="Sandor L."/>
            <person name="Barry K."/>
            <person name="Martinez A.T."/>
            <person name="Xiao Y."/>
            <person name="Gibbons J.G."/>
            <person name="Terashima K."/>
            <person name="Grigoriev I.V."/>
            <person name="Hibbett D.S."/>
        </authorList>
    </citation>
    <scope>NUCLEOTIDE SEQUENCE</scope>
    <source>
        <strain evidence="1">RHP3577 ss4</strain>
    </source>
</reference>
<proteinExistence type="predicted"/>
<accession>A0ABQ8V6N4</accession>
<sequence>MVFKGTHACDFHCRMLWLMSSSATVRGGGGDETKSRMGLGAIRMERNGGAGTGEQIKLSDVFVSNTNPVWEIEESTLRSRVHLACKRYQPDHCKSSCFNWTPHLAARPMRAAFFISNSSKFVMEPKVTFAPGLASDVVKPSRPSRKIPTEKDYGPLAYAIILPRRAILPQLAETDPDIIENVDLAKLRKQRNAIEISLVTFATKLGRYGQTLLGVL</sequence>
<comment type="caution">
    <text evidence="1">The sequence shown here is derived from an EMBL/GenBank/DDBJ whole genome shotgun (WGS) entry which is preliminary data.</text>
</comment>